<keyword evidence="3 5" id="KW-0378">Hydrolase</keyword>
<dbReference type="InterPro" id="IPR006680">
    <property type="entry name" value="Amidohydro-rel"/>
</dbReference>
<comment type="cofactor">
    <cofactor evidence="8">
        <name>a divalent metal cation</name>
        <dbReference type="ChEBI" id="CHEBI:60240"/>
    </cofactor>
    <text evidence="8">Binds 1 divalent metal cation per subunit.</text>
</comment>
<keyword evidence="2 8" id="KW-0479">Metal-binding</keyword>
<dbReference type="PANTHER" id="PTHR11113:SF14">
    <property type="entry name" value="N-ACETYLGLUCOSAMINE-6-PHOSPHATE DEACETYLASE"/>
    <property type="match status" value="1"/>
</dbReference>
<dbReference type="RefSeq" id="WP_188543853.1">
    <property type="nucleotide sequence ID" value="NZ_BMCU01000001.1"/>
</dbReference>
<dbReference type="SUPFAM" id="SSF51556">
    <property type="entry name" value="Metallo-dependent hydrolases"/>
    <property type="match status" value="1"/>
</dbReference>
<dbReference type="Pfam" id="PF01979">
    <property type="entry name" value="Amidohydro_1"/>
    <property type="match status" value="1"/>
</dbReference>
<feature type="binding site" evidence="8">
    <location>
        <position position="186"/>
    </location>
    <ligand>
        <name>Zn(2+)</name>
        <dbReference type="ChEBI" id="CHEBI:29105"/>
    </ligand>
</feature>
<feature type="domain" description="Amidohydrolase-related" evidence="9">
    <location>
        <begin position="47"/>
        <end position="377"/>
    </location>
</feature>
<feature type="binding site" evidence="7">
    <location>
        <position position="247"/>
    </location>
    <ligand>
        <name>substrate</name>
    </ligand>
</feature>
<evidence type="ECO:0000256" key="7">
    <source>
        <dbReference type="PIRSR" id="PIRSR038994-2"/>
    </source>
</evidence>
<dbReference type="PANTHER" id="PTHR11113">
    <property type="entry name" value="N-ACETYLGLUCOSAMINE-6-PHOSPHATE DEACETYLASE"/>
    <property type="match status" value="1"/>
</dbReference>
<dbReference type="InterPro" id="IPR011059">
    <property type="entry name" value="Metal-dep_hydrolase_composite"/>
</dbReference>
<reference evidence="10" key="2">
    <citation type="submission" date="2020-09" db="EMBL/GenBank/DDBJ databases">
        <authorList>
            <person name="Sun Q."/>
            <person name="Sedlacek I."/>
        </authorList>
    </citation>
    <scope>NUCLEOTIDE SEQUENCE</scope>
    <source>
        <strain evidence="10">CCM 7905</strain>
    </source>
</reference>
<feature type="binding site" evidence="7">
    <location>
        <begin position="212"/>
        <end position="213"/>
    </location>
    <ligand>
        <name>substrate</name>
    </ligand>
</feature>
<comment type="caution">
    <text evidence="10">The sequence shown here is derived from an EMBL/GenBank/DDBJ whole genome shotgun (WGS) entry which is preliminary data.</text>
</comment>
<evidence type="ECO:0000313" key="10">
    <source>
        <dbReference type="EMBL" id="GGG00847.1"/>
    </source>
</evidence>
<feature type="binding site" evidence="7">
    <location>
        <position position="131"/>
    </location>
    <ligand>
        <name>substrate</name>
    </ligand>
</feature>
<feature type="binding site" evidence="7">
    <location>
        <begin position="305"/>
        <end position="307"/>
    </location>
    <ligand>
        <name>substrate</name>
    </ligand>
</feature>
<evidence type="ECO:0000256" key="4">
    <source>
        <dbReference type="ARBA" id="ARBA00023277"/>
    </source>
</evidence>
<dbReference type="AlphaFoldDB" id="A0A917CX83"/>
<dbReference type="GO" id="GO:0046872">
    <property type="term" value="F:metal ion binding"/>
    <property type="evidence" value="ECO:0007669"/>
    <property type="project" value="UniProtKB-KW"/>
</dbReference>
<dbReference type="SUPFAM" id="SSF51338">
    <property type="entry name" value="Composite domain of metallo-dependent hydrolases"/>
    <property type="match status" value="1"/>
</dbReference>
<dbReference type="GO" id="GO:0006046">
    <property type="term" value="P:N-acetylglucosamine catabolic process"/>
    <property type="evidence" value="ECO:0007669"/>
    <property type="project" value="TreeGrafter"/>
</dbReference>
<sequence length="381" mass="39390">MTQEFLRGRVVAEDGIVDDGVVTTRDGVITAVRAAQPDDAPAGPDTTIIPGLVDVHCHGGGGQSFPDSDSVMDAVLHHRRHGTTTMLASLVSAPSARLLQRTAVLADLYERDEIAGIHLEGPFISAACCGAQDPASIVDGDPELLRDLIDAGRGSIKSMTLAPETGRFDELVEVMRGAGMVASIGHTNADATVVRHAFEKIGGPASATHLFNGMPQFHHRSPGPVGACLAAAGAGAAVLELIGDGVHLADDTVRMVFDLVGPDRIAFVSDAMAAAGMPDGRYRLGALDVQVTGGTARLAEGSHAIAGGTSNVLDIVRRAVVHAGVGISDAVRAGSRTPALLLGMNDVGRIAVGARADIVVTDADLRPVRVMRHGDWVKGVY</sequence>
<name>A0A917CX83_9NOCA</name>
<evidence type="ECO:0000256" key="5">
    <source>
        <dbReference type="PIRNR" id="PIRNR038994"/>
    </source>
</evidence>
<evidence type="ECO:0000256" key="1">
    <source>
        <dbReference type="ARBA" id="ARBA00010716"/>
    </source>
</evidence>
<feature type="binding site" evidence="7">
    <location>
        <position position="220"/>
    </location>
    <ligand>
        <name>substrate</name>
    </ligand>
</feature>
<reference evidence="10" key="1">
    <citation type="journal article" date="2014" name="Int. J. Syst. Evol. Microbiol.">
        <title>Complete genome sequence of Corynebacterium casei LMG S-19264T (=DSM 44701T), isolated from a smear-ripened cheese.</title>
        <authorList>
            <consortium name="US DOE Joint Genome Institute (JGI-PGF)"/>
            <person name="Walter F."/>
            <person name="Albersmeier A."/>
            <person name="Kalinowski J."/>
            <person name="Ruckert C."/>
        </authorList>
    </citation>
    <scope>NUCLEOTIDE SEQUENCE</scope>
    <source>
        <strain evidence="10">CCM 7905</strain>
    </source>
</reference>
<evidence type="ECO:0000256" key="8">
    <source>
        <dbReference type="PIRSR" id="PIRSR038994-3"/>
    </source>
</evidence>
<feature type="binding site" evidence="8">
    <location>
        <position position="209"/>
    </location>
    <ligand>
        <name>Zn(2+)</name>
        <dbReference type="ChEBI" id="CHEBI:29105"/>
    </ligand>
</feature>
<dbReference type="Gene3D" id="2.30.40.10">
    <property type="entry name" value="Urease, subunit C, domain 1"/>
    <property type="match status" value="1"/>
</dbReference>
<evidence type="ECO:0000313" key="11">
    <source>
        <dbReference type="Proteomes" id="UP000654257"/>
    </source>
</evidence>
<evidence type="ECO:0000259" key="9">
    <source>
        <dbReference type="Pfam" id="PF01979"/>
    </source>
</evidence>
<comment type="similarity">
    <text evidence="1 5">Belongs to the metallo-dependent hydrolases superfamily. NagA family.</text>
</comment>
<dbReference type="EMBL" id="BMCU01000001">
    <property type="protein sequence ID" value="GGG00847.1"/>
    <property type="molecule type" value="Genomic_DNA"/>
</dbReference>
<dbReference type="InterPro" id="IPR003764">
    <property type="entry name" value="GlcNAc_6-P_deAcase"/>
</dbReference>
<dbReference type="Gene3D" id="3.20.20.140">
    <property type="entry name" value="Metal-dependent hydrolases"/>
    <property type="match status" value="1"/>
</dbReference>
<accession>A0A917CX83</accession>
<dbReference type="InterPro" id="IPR032466">
    <property type="entry name" value="Metal_Hydrolase"/>
</dbReference>
<dbReference type="GO" id="GO:0008448">
    <property type="term" value="F:N-acetylglucosamine-6-phosphate deacetylase activity"/>
    <property type="evidence" value="ECO:0007669"/>
    <property type="project" value="InterPro"/>
</dbReference>
<proteinExistence type="inferred from homology"/>
<evidence type="ECO:0000256" key="2">
    <source>
        <dbReference type="ARBA" id="ARBA00022723"/>
    </source>
</evidence>
<evidence type="ECO:0000256" key="3">
    <source>
        <dbReference type="ARBA" id="ARBA00022801"/>
    </source>
</evidence>
<keyword evidence="4 5" id="KW-0119">Carbohydrate metabolism</keyword>
<feature type="active site" description="Proton donor/acceptor" evidence="6">
    <location>
        <position position="270"/>
    </location>
</feature>
<gene>
    <name evidence="10" type="ORF">GCM10007304_13490</name>
</gene>
<keyword evidence="11" id="KW-1185">Reference proteome</keyword>
<organism evidence="10 11">
    <name type="scientific">Rhodococcoides trifolii</name>
    <dbReference type="NCBI Taxonomy" id="908250"/>
    <lineage>
        <taxon>Bacteria</taxon>
        <taxon>Bacillati</taxon>
        <taxon>Actinomycetota</taxon>
        <taxon>Actinomycetes</taxon>
        <taxon>Mycobacteriales</taxon>
        <taxon>Nocardiaceae</taxon>
        <taxon>Rhodococcoides</taxon>
    </lineage>
</organism>
<dbReference type="PIRSF" id="PIRSF038994">
    <property type="entry name" value="NagA"/>
    <property type="match status" value="1"/>
</dbReference>
<feature type="binding site" evidence="8">
    <location>
        <position position="120"/>
    </location>
    <ligand>
        <name>Zn(2+)</name>
        <dbReference type="ChEBI" id="CHEBI:29105"/>
    </ligand>
</feature>
<protein>
    <submittedName>
        <fullName evidence="10">N-acetylglucosamine-6-phosphate deacetylase</fullName>
    </submittedName>
</protein>
<dbReference type="Proteomes" id="UP000654257">
    <property type="component" value="Unassembled WGS sequence"/>
</dbReference>
<evidence type="ECO:0000256" key="6">
    <source>
        <dbReference type="PIRSR" id="PIRSR038994-1"/>
    </source>
</evidence>